<dbReference type="EMBL" id="JAOPJF010000070">
    <property type="protein sequence ID" value="KAK1141056.1"/>
    <property type="molecule type" value="Genomic_DNA"/>
</dbReference>
<accession>A0ACC3ATW1</accession>
<evidence type="ECO:0000313" key="2">
    <source>
        <dbReference type="Proteomes" id="UP001177260"/>
    </source>
</evidence>
<gene>
    <name evidence="1" type="ORF">N8T08_009629</name>
</gene>
<keyword evidence="2" id="KW-1185">Reference proteome</keyword>
<sequence>MDGMAQFRSRRKRRQTVIRILLFAFALALWYHAVVGWTGALLAGGTLQGDPRVARNATLAIKHEHNEMGVNLTGRTTEAVRDVPKVDTVTGEWERNAQKSLQRPAGPKDSPRPKREKAPSESSNFQLALRHVLELLPDELRIRDLLRPIQGFGEDRILELGLRTRSFRSLLEPWEALHVLSRDDQHYVRDDVIQYLRKHPEIIDSLKMPLPQVVRSYGAYRSLITGLSTLLFPWTAPYYADHMTLHAQLFNGGRGIVFTAGDHHAPFLMTSIPTLRQLGCDLPIEIMYLGDSDLSEDVRAHLESPPGVVTRDLSQMVNDAGWTLTGWAGKPFAILLSSFREVVFIDADSLFFQDPEVLLRDPSYMETGALFFKDRLMMPESKKRWLQRILPRPISKHVTQSRFWTGESGHMQESGVVAVDTWKHFVSLLLVTRLNGPDRDGSPTYGRGVYDMVYGDKETFWLGWELAGDTDYEFHDGHAGIMGSIEPPSPSLTANSTADSLPSNYTICGPQLLHFDRRGKPLWFNGWLASNKFADWEHQQPSNFTAYLHEPRTMRDPGAWQLHGNNICCLTSEHRFDFTRGESDTLEMMVDFGRRAGALGRLEGMSGLI</sequence>
<protein>
    <submittedName>
        <fullName evidence="1">Uncharacterized protein</fullName>
    </submittedName>
</protein>
<name>A0ACC3ATW1_9EURO</name>
<organism evidence="1 2">
    <name type="scientific">Aspergillus melleus</name>
    <dbReference type="NCBI Taxonomy" id="138277"/>
    <lineage>
        <taxon>Eukaryota</taxon>
        <taxon>Fungi</taxon>
        <taxon>Dikarya</taxon>
        <taxon>Ascomycota</taxon>
        <taxon>Pezizomycotina</taxon>
        <taxon>Eurotiomycetes</taxon>
        <taxon>Eurotiomycetidae</taxon>
        <taxon>Eurotiales</taxon>
        <taxon>Aspergillaceae</taxon>
        <taxon>Aspergillus</taxon>
        <taxon>Aspergillus subgen. Circumdati</taxon>
    </lineage>
</organism>
<evidence type="ECO:0000313" key="1">
    <source>
        <dbReference type="EMBL" id="KAK1141056.1"/>
    </source>
</evidence>
<proteinExistence type="predicted"/>
<comment type="caution">
    <text evidence="1">The sequence shown here is derived from an EMBL/GenBank/DDBJ whole genome shotgun (WGS) entry which is preliminary data.</text>
</comment>
<dbReference type="Proteomes" id="UP001177260">
    <property type="component" value="Unassembled WGS sequence"/>
</dbReference>
<reference evidence="1 2" key="1">
    <citation type="journal article" date="2023" name="ACS Omega">
        <title>Identification of the Neoaspergillic Acid Biosynthesis Gene Cluster by Establishing an In Vitro CRISPR-Ribonucleoprotein Genetic System in Aspergillus melleus.</title>
        <authorList>
            <person name="Yuan B."/>
            <person name="Grau M.F."/>
            <person name="Murata R.M."/>
            <person name="Torok T."/>
            <person name="Venkateswaran K."/>
            <person name="Stajich J.E."/>
            <person name="Wang C.C.C."/>
        </authorList>
    </citation>
    <scope>NUCLEOTIDE SEQUENCE [LARGE SCALE GENOMIC DNA]</scope>
    <source>
        <strain evidence="1 2">IMV 1140</strain>
    </source>
</reference>